<dbReference type="EMBL" id="FZON01000060">
    <property type="protein sequence ID" value="SNT12512.1"/>
    <property type="molecule type" value="Genomic_DNA"/>
</dbReference>
<evidence type="ECO:0000313" key="2">
    <source>
        <dbReference type="EMBL" id="SNT12512.1"/>
    </source>
</evidence>
<dbReference type="SUPFAM" id="SSF51338">
    <property type="entry name" value="Composite domain of metallo-dependent hydrolases"/>
    <property type="match status" value="1"/>
</dbReference>
<name>A0A239K4A0_9RHOB</name>
<sequence>MKPALRLLLTSALTFVIPAQALLTDDTIVDVTDGTLTPGQSVLIRNGLIAEVGTDVFSAAAIPRRRSAVQAAMREDDLGIAAT</sequence>
<dbReference type="InterPro" id="IPR011059">
    <property type="entry name" value="Metal-dep_hydrolase_composite"/>
</dbReference>
<reference evidence="2 3" key="1">
    <citation type="submission" date="2017-06" db="EMBL/GenBank/DDBJ databases">
        <authorList>
            <person name="Kim H.J."/>
            <person name="Triplett B.A."/>
        </authorList>
    </citation>
    <scope>NUCLEOTIDE SEQUENCE [LARGE SCALE GENOMIC DNA]</scope>
    <source>
        <strain evidence="2 3">DSM 11445</strain>
    </source>
</reference>
<dbReference type="RefSeq" id="WP_089279865.1">
    <property type="nucleotide sequence ID" value="NZ_FZON01000060.1"/>
</dbReference>
<dbReference type="Proteomes" id="UP000198440">
    <property type="component" value="Unassembled WGS sequence"/>
</dbReference>
<accession>A0A239K4A0</accession>
<feature type="signal peptide" evidence="1">
    <location>
        <begin position="1"/>
        <end position="21"/>
    </location>
</feature>
<keyword evidence="1" id="KW-0732">Signal</keyword>
<dbReference type="Gene3D" id="2.30.40.10">
    <property type="entry name" value="Urease, subunit C, domain 1"/>
    <property type="match status" value="1"/>
</dbReference>
<dbReference type="GO" id="GO:0016810">
    <property type="term" value="F:hydrolase activity, acting on carbon-nitrogen (but not peptide) bonds"/>
    <property type="evidence" value="ECO:0007669"/>
    <property type="project" value="InterPro"/>
</dbReference>
<organism evidence="2 3">
    <name type="scientific">Antarctobacter heliothermus</name>
    <dbReference type="NCBI Taxonomy" id="74033"/>
    <lineage>
        <taxon>Bacteria</taxon>
        <taxon>Pseudomonadati</taxon>
        <taxon>Pseudomonadota</taxon>
        <taxon>Alphaproteobacteria</taxon>
        <taxon>Rhodobacterales</taxon>
        <taxon>Roseobacteraceae</taxon>
        <taxon>Antarctobacter</taxon>
    </lineage>
</organism>
<evidence type="ECO:0000256" key="1">
    <source>
        <dbReference type="SAM" id="SignalP"/>
    </source>
</evidence>
<evidence type="ECO:0008006" key="4">
    <source>
        <dbReference type="Google" id="ProtNLM"/>
    </source>
</evidence>
<proteinExistence type="predicted"/>
<feature type="chain" id="PRO_5012941222" description="Amidohydrolase family protein" evidence="1">
    <location>
        <begin position="22"/>
        <end position="83"/>
    </location>
</feature>
<evidence type="ECO:0000313" key="3">
    <source>
        <dbReference type="Proteomes" id="UP000198440"/>
    </source>
</evidence>
<dbReference type="AlphaFoldDB" id="A0A239K4A0"/>
<protein>
    <recommendedName>
        <fullName evidence="4">Amidohydrolase family protein</fullName>
    </recommendedName>
</protein>
<gene>
    <name evidence="2" type="ORF">SAMN04488078_106030</name>
</gene>